<evidence type="ECO:0000256" key="1">
    <source>
        <dbReference type="SAM" id="Coils"/>
    </source>
</evidence>
<dbReference type="EMBL" id="ML121561">
    <property type="protein sequence ID" value="RPB21235.1"/>
    <property type="molecule type" value="Genomic_DNA"/>
</dbReference>
<name>A0A3N4LTA2_9PEZI</name>
<feature type="coiled-coil region" evidence="1">
    <location>
        <begin position="31"/>
        <end position="72"/>
    </location>
</feature>
<evidence type="ECO:0000313" key="4">
    <source>
        <dbReference type="Proteomes" id="UP000267821"/>
    </source>
</evidence>
<feature type="chain" id="PRO_5018176815" evidence="2">
    <location>
        <begin position="25"/>
        <end position="155"/>
    </location>
</feature>
<dbReference type="Proteomes" id="UP000267821">
    <property type="component" value="Unassembled WGS sequence"/>
</dbReference>
<proteinExistence type="predicted"/>
<dbReference type="AlphaFoldDB" id="A0A3N4LTA2"/>
<keyword evidence="1" id="KW-0175">Coiled coil</keyword>
<feature type="signal peptide" evidence="2">
    <location>
        <begin position="1"/>
        <end position="24"/>
    </location>
</feature>
<reference evidence="3 4" key="1">
    <citation type="journal article" date="2018" name="Nat. Ecol. Evol.">
        <title>Pezizomycetes genomes reveal the molecular basis of ectomycorrhizal truffle lifestyle.</title>
        <authorList>
            <person name="Murat C."/>
            <person name="Payen T."/>
            <person name="Noel B."/>
            <person name="Kuo A."/>
            <person name="Morin E."/>
            <person name="Chen J."/>
            <person name="Kohler A."/>
            <person name="Krizsan K."/>
            <person name="Balestrini R."/>
            <person name="Da Silva C."/>
            <person name="Montanini B."/>
            <person name="Hainaut M."/>
            <person name="Levati E."/>
            <person name="Barry K.W."/>
            <person name="Belfiori B."/>
            <person name="Cichocki N."/>
            <person name="Clum A."/>
            <person name="Dockter R.B."/>
            <person name="Fauchery L."/>
            <person name="Guy J."/>
            <person name="Iotti M."/>
            <person name="Le Tacon F."/>
            <person name="Lindquist E.A."/>
            <person name="Lipzen A."/>
            <person name="Malagnac F."/>
            <person name="Mello A."/>
            <person name="Molinier V."/>
            <person name="Miyauchi S."/>
            <person name="Poulain J."/>
            <person name="Riccioni C."/>
            <person name="Rubini A."/>
            <person name="Sitrit Y."/>
            <person name="Splivallo R."/>
            <person name="Traeger S."/>
            <person name="Wang M."/>
            <person name="Zifcakova L."/>
            <person name="Wipf D."/>
            <person name="Zambonelli A."/>
            <person name="Paolocci F."/>
            <person name="Nowrousian M."/>
            <person name="Ottonello S."/>
            <person name="Baldrian P."/>
            <person name="Spatafora J.W."/>
            <person name="Henrissat B."/>
            <person name="Nagy L.G."/>
            <person name="Aury J.M."/>
            <person name="Wincker P."/>
            <person name="Grigoriev I.V."/>
            <person name="Bonfante P."/>
            <person name="Martin F.M."/>
        </authorList>
    </citation>
    <scope>NUCLEOTIDE SEQUENCE [LARGE SCALE GENOMIC DNA]</scope>
    <source>
        <strain evidence="3 4">ATCC MYA-4762</strain>
    </source>
</reference>
<gene>
    <name evidence="3" type="ORF">L211DRAFT_870085</name>
</gene>
<keyword evidence="2" id="KW-0732">Signal</keyword>
<keyword evidence="4" id="KW-1185">Reference proteome</keyword>
<accession>A0A3N4LTA2</accession>
<dbReference type="InParanoid" id="A0A3N4LTA2"/>
<sequence length="155" mass="18485">MLVQPVWTWIIQTLIALVWGKVSPQPINEFTEKLLFQLDELQKKLNEERERGENAEKALAEMEKARAVWEEKHQGKVERGKAVVKGWEEVVRMWQERFQADEAKADKVKTALEEELRIERECVVELGKENTLLMRMWQWERERVQDLAKNKENDL</sequence>
<evidence type="ECO:0000313" key="3">
    <source>
        <dbReference type="EMBL" id="RPB21235.1"/>
    </source>
</evidence>
<protein>
    <submittedName>
        <fullName evidence="3">Uncharacterized protein</fullName>
    </submittedName>
</protein>
<organism evidence="3 4">
    <name type="scientific">Terfezia boudieri ATCC MYA-4762</name>
    <dbReference type="NCBI Taxonomy" id="1051890"/>
    <lineage>
        <taxon>Eukaryota</taxon>
        <taxon>Fungi</taxon>
        <taxon>Dikarya</taxon>
        <taxon>Ascomycota</taxon>
        <taxon>Pezizomycotina</taxon>
        <taxon>Pezizomycetes</taxon>
        <taxon>Pezizales</taxon>
        <taxon>Pezizaceae</taxon>
        <taxon>Terfezia</taxon>
    </lineage>
</organism>
<evidence type="ECO:0000256" key="2">
    <source>
        <dbReference type="SAM" id="SignalP"/>
    </source>
</evidence>